<proteinExistence type="predicted"/>
<evidence type="ECO:0000313" key="1">
    <source>
        <dbReference type="EMBL" id="SFS65716.1"/>
    </source>
</evidence>
<dbReference type="RefSeq" id="WP_074977586.1">
    <property type="nucleotide sequence ID" value="NZ_FPAG01000003.1"/>
</dbReference>
<dbReference type="EMBL" id="FPAG01000003">
    <property type="protein sequence ID" value="SFS65716.1"/>
    <property type="molecule type" value="Genomic_DNA"/>
</dbReference>
<evidence type="ECO:0000313" key="2">
    <source>
        <dbReference type="Proteomes" id="UP000183209"/>
    </source>
</evidence>
<accession>A0A1I6RM47</accession>
<organism evidence="1 2">
    <name type="scientific">Zhouia amylolytica</name>
    <dbReference type="NCBI Taxonomy" id="376730"/>
    <lineage>
        <taxon>Bacteria</taxon>
        <taxon>Pseudomonadati</taxon>
        <taxon>Bacteroidota</taxon>
        <taxon>Flavobacteriia</taxon>
        <taxon>Flavobacteriales</taxon>
        <taxon>Flavobacteriaceae</taxon>
        <taxon>Zhouia</taxon>
    </lineage>
</organism>
<reference evidence="1 2" key="1">
    <citation type="submission" date="2016-10" db="EMBL/GenBank/DDBJ databases">
        <authorList>
            <person name="de Groot N.N."/>
        </authorList>
    </citation>
    <scope>NUCLEOTIDE SEQUENCE [LARGE SCALE GENOMIC DNA]</scope>
    <source>
        <strain evidence="1 2">CGMCC 1.6114</strain>
    </source>
</reference>
<dbReference type="PROSITE" id="PS51257">
    <property type="entry name" value="PROKAR_LIPOPROTEIN"/>
    <property type="match status" value="1"/>
</dbReference>
<protein>
    <submittedName>
        <fullName evidence="1">Uncharacterized protein</fullName>
    </submittedName>
</protein>
<dbReference type="Proteomes" id="UP000183209">
    <property type="component" value="Unassembled WGS sequence"/>
</dbReference>
<name>A0A1I6RM47_9FLAO</name>
<sequence>MNRNRIIIFLMGVLFALQSCTNNEELIGEIKVINDVVYELLDESFFYESYDEYVIRTGNKDSLSFDKSYSNFIEKRRKKTEVKICIQNTLEPIEESVLNIINDDLLDIGKKKSLRFVPNNEIEYGHNVKIINKEQKSDGLLSFSRVYFTPKNKYAYFIYRFTDLDGKYSKYLIKVNREGDSWKIRKMKLIGTA</sequence>
<dbReference type="AlphaFoldDB" id="A0A1I6RM47"/>
<gene>
    <name evidence="1" type="ORF">SAMN04487906_1161</name>
</gene>